<dbReference type="PANTHER" id="PTHR21011:SF1">
    <property type="entry name" value="SMALL RIBOSOMAL SUBUNIT PROTEIN BS6M"/>
    <property type="match status" value="1"/>
</dbReference>
<comment type="caution">
    <text evidence="5">The sequence shown here is derived from an EMBL/GenBank/DDBJ whole genome shotgun (WGS) entry which is preliminary data.</text>
</comment>
<keyword evidence="3" id="KW-0694">RNA-binding</keyword>
<dbReference type="Proteomes" id="UP000228711">
    <property type="component" value="Unassembled WGS sequence"/>
</dbReference>
<dbReference type="GO" id="GO:1990904">
    <property type="term" value="C:ribonucleoprotein complex"/>
    <property type="evidence" value="ECO:0007669"/>
    <property type="project" value="UniProtKB-KW"/>
</dbReference>
<dbReference type="GO" id="GO:0005737">
    <property type="term" value="C:cytoplasm"/>
    <property type="evidence" value="ECO:0007669"/>
    <property type="project" value="UniProtKB-ARBA"/>
</dbReference>
<dbReference type="Pfam" id="PF01250">
    <property type="entry name" value="Ribosomal_S6"/>
    <property type="match status" value="1"/>
</dbReference>
<dbReference type="GO" id="GO:0005840">
    <property type="term" value="C:ribosome"/>
    <property type="evidence" value="ECO:0007669"/>
    <property type="project" value="UniProtKB-KW"/>
</dbReference>
<organism evidence="5 6">
    <name type="scientific">Candidatus Kerfeldbacteria bacterium CG08_land_8_20_14_0_20_42_7</name>
    <dbReference type="NCBI Taxonomy" id="2014245"/>
    <lineage>
        <taxon>Bacteria</taxon>
        <taxon>Candidatus Kerfeldiibacteriota</taxon>
    </lineage>
</organism>
<keyword evidence="3" id="KW-0687">Ribonucleoprotein</keyword>
<evidence type="ECO:0000313" key="6">
    <source>
        <dbReference type="Proteomes" id="UP000228711"/>
    </source>
</evidence>
<dbReference type="Gene3D" id="3.30.70.60">
    <property type="match status" value="1"/>
</dbReference>
<dbReference type="EMBL" id="PEXV01000051">
    <property type="protein sequence ID" value="PIS41768.1"/>
    <property type="molecule type" value="Genomic_DNA"/>
</dbReference>
<comment type="function">
    <text evidence="3">Binds together with bS18 to 16S ribosomal RNA.</text>
</comment>
<dbReference type="GO" id="GO:0006412">
    <property type="term" value="P:translation"/>
    <property type="evidence" value="ECO:0007669"/>
    <property type="project" value="UniProtKB-UniRule"/>
</dbReference>
<evidence type="ECO:0000256" key="4">
    <source>
        <dbReference type="SAM" id="MobiDB-lite"/>
    </source>
</evidence>
<dbReference type="InterPro" id="IPR014717">
    <property type="entry name" value="Transl_elong_EF1B/ribsomal_bS6"/>
</dbReference>
<dbReference type="GO" id="GO:0070181">
    <property type="term" value="F:small ribosomal subunit rRNA binding"/>
    <property type="evidence" value="ECO:0007669"/>
    <property type="project" value="TreeGrafter"/>
</dbReference>
<gene>
    <name evidence="3 5" type="primary">rpsF</name>
    <name evidence="5" type="ORF">COT25_01345</name>
</gene>
<proteinExistence type="inferred from homology"/>
<dbReference type="PANTHER" id="PTHR21011">
    <property type="entry name" value="MITOCHONDRIAL 28S RIBOSOMAL PROTEIN S6"/>
    <property type="match status" value="1"/>
</dbReference>
<reference evidence="6" key="1">
    <citation type="submission" date="2017-09" db="EMBL/GenBank/DDBJ databases">
        <title>Depth-based differentiation of microbial function through sediment-hosted aquifers and enrichment of novel symbionts in the deep terrestrial subsurface.</title>
        <authorList>
            <person name="Probst A.J."/>
            <person name="Ladd B."/>
            <person name="Jarett J.K."/>
            <person name="Geller-Mcgrath D.E."/>
            <person name="Sieber C.M.K."/>
            <person name="Emerson J.B."/>
            <person name="Anantharaman K."/>
            <person name="Thomas B.C."/>
            <person name="Malmstrom R."/>
            <person name="Stieglmeier M."/>
            <person name="Klingl A."/>
            <person name="Woyke T."/>
            <person name="Ryan C.M."/>
            <person name="Banfield J.F."/>
        </authorList>
    </citation>
    <scope>NUCLEOTIDE SEQUENCE [LARGE SCALE GENOMIC DNA]</scope>
</reference>
<sequence>MSHYELVYLMRVSTSDSDAQKLHTLVNDHIKAHGELIKDGEIGKRKLAYEIEKQIHANYWLIEFNAEPESIKELHRLLTLNEHVLRFLIAQTRAKTKEDIEREEQMKESMEKSRMRKTQEEKEKTRTEIEEKKKQEVPKKKEEEKEKLSLEELDQKLDELLKDDSLND</sequence>
<dbReference type="InterPro" id="IPR000529">
    <property type="entry name" value="Ribosomal_bS6"/>
</dbReference>
<dbReference type="AlphaFoldDB" id="A0A2H0YTE7"/>
<dbReference type="SUPFAM" id="SSF54995">
    <property type="entry name" value="Ribosomal protein S6"/>
    <property type="match status" value="1"/>
</dbReference>
<evidence type="ECO:0000256" key="3">
    <source>
        <dbReference type="HAMAP-Rule" id="MF_00360"/>
    </source>
</evidence>
<dbReference type="HAMAP" id="MF_00360">
    <property type="entry name" value="Ribosomal_bS6"/>
    <property type="match status" value="1"/>
</dbReference>
<dbReference type="GO" id="GO:0003735">
    <property type="term" value="F:structural constituent of ribosome"/>
    <property type="evidence" value="ECO:0007669"/>
    <property type="project" value="InterPro"/>
</dbReference>
<keyword evidence="3 5" id="KW-0689">Ribosomal protein</keyword>
<dbReference type="InterPro" id="IPR035980">
    <property type="entry name" value="Ribosomal_bS6_sf"/>
</dbReference>
<keyword evidence="3" id="KW-0699">rRNA-binding</keyword>
<evidence type="ECO:0000256" key="1">
    <source>
        <dbReference type="ARBA" id="ARBA00009512"/>
    </source>
</evidence>
<feature type="region of interest" description="Disordered" evidence="4">
    <location>
        <begin position="96"/>
        <end position="149"/>
    </location>
</feature>
<dbReference type="NCBIfam" id="TIGR00166">
    <property type="entry name" value="S6"/>
    <property type="match status" value="1"/>
</dbReference>
<comment type="similarity">
    <text evidence="1 3">Belongs to the bacterial ribosomal protein bS6 family.</text>
</comment>
<protein>
    <recommendedName>
        <fullName evidence="2 3">Small ribosomal subunit protein bS6</fullName>
    </recommendedName>
</protein>
<name>A0A2H0YTE7_9BACT</name>
<dbReference type="CDD" id="cd00473">
    <property type="entry name" value="bS6"/>
    <property type="match status" value="1"/>
</dbReference>
<accession>A0A2H0YTE7</accession>
<dbReference type="InterPro" id="IPR020814">
    <property type="entry name" value="Ribosomal_S6_plastid/chlpt"/>
</dbReference>
<evidence type="ECO:0000313" key="5">
    <source>
        <dbReference type="EMBL" id="PIS41768.1"/>
    </source>
</evidence>
<evidence type="ECO:0000256" key="2">
    <source>
        <dbReference type="ARBA" id="ARBA00035294"/>
    </source>
</evidence>